<evidence type="ECO:0000256" key="3">
    <source>
        <dbReference type="SAM" id="MobiDB-lite"/>
    </source>
</evidence>
<dbReference type="SUPFAM" id="SSF51445">
    <property type="entry name" value="(Trans)glycosidases"/>
    <property type="match status" value="1"/>
</dbReference>
<dbReference type="InterPro" id="IPR017853">
    <property type="entry name" value="GH"/>
</dbReference>
<evidence type="ECO:0000259" key="4">
    <source>
        <dbReference type="Pfam" id="PF02449"/>
    </source>
</evidence>
<feature type="region of interest" description="Disordered" evidence="3">
    <location>
        <begin position="328"/>
        <end position="370"/>
    </location>
</feature>
<reference evidence="5 6" key="2">
    <citation type="journal article" date="2021" name="Syst. Appl. Microbiol.">
        <title>Phylogenetic classification of ten novel species belonging to the genus Bifidobacterium comprising B. phasiani sp. nov., B. pongonis sp. nov., B. saguinibicoloris sp. nov., B. colobi sp. nov., B. simiiventris sp. nov., B. santillanense sp. nov., B. miconis sp. nov., B. amazonense sp. nov., B. pluvialisilvae sp. nov., and B. miconisargentati sp. nov.</title>
        <authorList>
            <person name="Lugli G.A."/>
            <person name="Calvete-Torre I."/>
            <person name="Alessandri G."/>
            <person name="Milani C."/>
            <person name="Turroni F."/>
            <person name="Laiolo P."/>
            <person name="Ossiprandi M.C."/>
            <person name="Margolles A."/>
            <person name="Ruiz L."/>
            <person name="Ventura M."/>
        </authorList>
    </citation>
    <scope>NUCLEOTIDE SEQUENCE [LARGE SCALE GENOMIC DNA]</scope>
    <source>
        <strain evidence="5 6">MA1</strain>
    </source>
</reference>
<dbReference type="EMBL" id="JAFEJT020000062">
    <property type="protein sequence ID" value="MCH9276885.1"/>
    <property type="molecule type" value="Genomic_DNA"/>
</dbReference>
<evidence type="ECO:0000256" key="1">
    <source>
        <dbReference type="ARBA" id="ARBA00022801"/>
    </source>
</evidence>
<dbReference type="GO" id="GO:0004565">
    <property type="term" value="F:beta-galactosidase activity"/>
    <property type="evidence" value="ECO:0007669"/>
    <property type="project" value="UniProtKB-EC"/>
</dbReference>
<accession>A0ABS9VXP1</accession>
<keyword evidence="1 5" id="KW-0378">Hydrolase</keyword>
<name>A0ABS9VXP1_9BIFI</name>
<feature type="domain" description="Glycoside hydrolase family 42 N-terminal" evidence="4">
    <location>
        <begin position="524"/>
        <end position="639"/>
    </location>
</feature>
<protein>
    <submittedName>
        <fullName evidence="5">Beta-galactosidase</fullName>
        <ecNumber evidence="5">3.2.1.23</ecNumber>
    </submittedName>
</protein>
<feature type="region of interest" description="Disordered" evidence="3">
    <location>
        <begin position="197"/>
        <end position="233"/>
    </location>
</feature>
<comment type="caution">
    <text evidence="5">The sequence shown here is derived from an EMBL/GenBank/DDBJ whole genome shotgun (WGS) entry which is preliminary data.</text>
</comment>
<organism evidence="5 6">
    <name type="scientific">Bifidobacterium amazonense</name>
    <dbReference type="NCBI Taxonomy" id="2809027"/>
    <lineage>
        <taxon>Bacteria</taxon>
        <taxon>Bacillati</taxon>
        <taxon>Actinomycetota</taxon>
        <taxon>Actinomycetes</taxon>
        <taxon>Bifidobacteriales</taxon>
        <taxon>Bifidobacteriaceae</taxon>
        <taxon>Bifidobacterium</taxon>
    </lineage>
</organism>
<keyword evidence="6" id="KW-1185">Reference proteome</keyword>
<feature type="compositionally biased region" description="Low complexity" evidence="3">
    <location>
        <begin position="197"/>
        <end position="224"/>
    </location>
</feature>
<evidence type="ECO:0000313" key="5">
    <source>
        <dbReference type="EMBL" id="MCH9276885.1"/>
    </source>
</evidence>
<dbReference type="Gene3D" id="3.20.20.80">
    <property type="entry name" value="Glycosidases"/>
    <property type="match status" value="1"/>
</dbReference>
<feature type="compositionally biased region" description="Basic and acidic residues" evidence="3">
    <location>
        <begin position="347"/>
        <end position="364"/>
    </location>
</feature>
<evidence type="ECO:0000256" key="2">
    <source>
        <dbReference type="ARBA" id="ARBA00023295"/>
    </source>
</evidence>
<reference evidence="5 6" key="1">
    <citation type="journal article" date="2021" name="Environ. Microbiol.">
        <title>Genetic insights into the dark matter of the mammalian gut microbiota through targeted genome reconstruction.</title>
        <authorList>
            <person name="Lugli G.A."/>
            <person name="Alessandri G."/>
            <person name="Milani C."/>
            <person name="Viappiani A."/>
            <person name="Fontana F."/>
            <person name="Tarracchini C."/>
            <person name="Mancabelli L."/>
            <person name="Argentini C."/>
            <person name="Ruiz L."/>
            <person name="Margolles A."/>
            <person name="van Sinderen D."/>
            <person name="Turroni F."/>
            <person name="Ventura M."/>
        </authorList>
    </citation>
    <scope>NUCLEOTIDE SEQUENCE [LARGE SCALE GENOMIC DNA]</scope>
    <source>
        <strain evidence="5 6">MA1</strain>
    </source>
</reference>
<dbReference type="Pfam" id="PF02449">
    <property type="entry name" value="Glyco_hydro_42"/>
    <property type="match status" value="1"/>
</dbReference>
<dbReference type="EC" id="3.2.1.23" evidence="5"/>
<dbReference type="RefSeq" id="WP_241514731.1">
    <property type="nucleotide sequence ID" value="NZ_JAFEJT020000062.1"/>
</dbReference>
<feature type="compositionally biased region" description="Low complexity" evidence="3">
    <location>
        <begin position="336"/>
        <end position="346"/>
    </location>
</feature>
<dbReference type="Proteomes" id="UP000710815">
    <property type="component" value="Unassembled WGS sequence"/>
</dbReference>
<gene>
    <name evidence="5" type="ORF">JS533_011485</name>
</gene>
<evidence type="ECO:0000313" key="6">
    <source>
        <dbReference type="Proteomes" id="UP000710815"/>
    </source>
</evidence>
<dbReference type="InterPro" id="IPR013529">
    <property type="entry name" value="Glyco_hydro_42_N"/>
</dbReference>
<proteinExistence type="predicted"/>
<sequence>MQLLCQPGQEGPVDVAYPAEGIDLTIFDRATMPEAARSLETAACLSVRAQSLDAHSVCLQLAFYEAGQRERGDDPTLRAVFGLLPGVEVPVPFDLTWLDGETLFAPRTLGRLKMTIFGKRIRRSDIAEIVLSATPSLPDRSVRLWPCELLDAMPKIDIPDQPLVDELGQWLPKQWPGKIADRAACTAVLRAMAGVGPAAGNSSAPASGPEGSTVAQTATPVTTTDRSDAKHGLPESGYTLDGWDRFGGWTGKRFEATGWFRVERESAGANGEPGRFWLVDPDGNAFVSTGVDCIGPGVGTRVDPVRPWLDAHVAGLLKHAIDAAAASSRTTDVLDANDTSASSTSSNDDKRNPAADAGRRRNEPTVDPTDLSFSWRADARGCNGVTAFYDYGKANLRAAFGERDWRDAWARITRRHLLDWGVNTIGNWSDRGFIREAGLPYVLPVEELAGVGFPSTPRMVFRDFPDVFDPEYERASARYAAGLEAWKDDRNMIGYFMRNEPNWAFVYDLNIAEEMLANPADLASKHRFADWLRERYHGDVAALNARWKSSFGSFDEITAEPRFRAAAAWPGAADDLRTFSTMMIDRYVRVPAEALRRVDPHHLNLGMRYAYITDKSLLAGADCYDVFSINSYQRTAYDQVEQVGRMLDMPVMVGEFHHGALDRGLTAHGIRGVTTQAERGVAYRYYVEQAARSPYFVGAHYFQYNDQSAIGRFDGENYQIGLVDVCMQEYPEMAAAMRDCHEAVYRVAAGERAAFDRVPDEANPIHY</sequence>
<keyword evidence="2 5" id="KW-0326">Glycosidase</keyword>